<evidence type="ECO:0000256" key="7">
    <source>
        <dbReference type="ARBA" id="ARBA00022833"/>
    </source>
</evidence>
<evidence type="ECO:0000256" key="10">
    <source>
        <dbReference type="ARBA" id="ARBA00023163"/>
    </source>
</evidence>
<dbReference type="SUPFAM" id="SSF109640">
    <property type="entry name" value="KRAB domain (Kruppel-associated box)"/>
    <property type="match status" value="1"/>
</dbReference>
<sequence>VRGEGGAARRGGPCGDRRGTISPVTVGAAGPHSLSLRSPGSWRPTHRGGPRAGGDRMPAAGAKAKAKVSSGLCSGGSAVGLPGLAPKPPLPLHGPAPRARSPPITSSRSPPSPITPQIRGPGSPPPTDRPPDSWACRGGPSERLQAARGPSPYRHARVGWGWRPARPRHALCRMPDGRPPRTSRRSEGGAGVRAPPAALQPLGAAGRGTAAGRPLTPALAQVTFADLAVYFSREEWEWLSPPQRDLYGDVMLENYRTLVSLGLSLRRPNVITLLEKGKAPWVAEPARRRRGPGGKIHDGKEAAFDCGKALKQCPSLSIPQKMHFVDSVHRCRKCGKAFIRVSALVLHKKMHKRKKHKCGACGKSFSKKSALVRHGRGHSGEETYEREKAFRPSVQQRGPHLESPYKCRKCGKSFSRISSIMLHQRTHTSEKPHQCDKCQKVFPRLSTLILHLRLHSGKKLYRCNKCEKHERIHTGEKPYACSACGKAFSQRTSLILHERSHTGEKPYECSECGKAFSSGSDLIRHQRSHSSEKPYECGQCGKAYSRSSSLIRHQNTHSEGKD</sequence>
<feature type="compositionally biased region" description="Low complexity" evidence="13">
    <location>
        <begin position="95"/>
        <end position="121"/>
    </location>
</feature>
<evidence type="ECO:0000256" key="3">
    <source>
        <dbReference type="ARBA" id="ARBA00006991"/>
    </source>
</evidence>
<dbReference type="PANTHER" id="PTHR47772">
    <property type="entry name" value="ZINC FINGER PROTEIN 200"/>
    <property type="match status" value="1"/>
</dbReference>
<dbReference type="Proteomes" id="UP000700334">
    <property type="component" value="Unassembled WGS sequence"/>
</dbReference>
<comment type="caution">
    <text evidence="16">The sequence shown here is derived from an EMBL/GenBank/DDBJ whole genome shotgun (WGS) entry which is preliminary data.</text>
</comment>
<comment type="subcellular location">
    <subcellularLocation>
        <location evidence="2">Nucleus</location>
    </subcellularLocation>
</comment>
<dbReference type="Pfam" id="PF01352">
    <property type="entry name" value="KRAB"/>
    <property type="match status" value="1"/>
</dbReference>
<evidence type="ECO:0000313" key="17">
    <source>
        <dbReference type="Proteomes" id="UP000700334"/>
    </source>
</evidence>
<dbReference type="PROSITE" id="PS00028">
    <property type="entry name" value="ZINC_FINGER_C2H2_1"/>
    <property type="match status" value="7"/>
</dbReference>
<keyword evidence="17" id="KW-1185">Reference proteome</keyword>
<keyword evidence="9" id="KW-0238">DNA-binding</keyword>
<feature type="domain" description="KRAB" evidence="15">
    <location>
        <begin position="222"/>
        <end position="293"/>
    </location>
</feature>
<accession>A0A8J6DIZ8</accession>
<dbReference type="Pfam" id="PF00096">
    <property type="entry name" value="zf-C2H2"/>
    <property type="match status" value="7"/>
</dbReference>
<keyword evidence="10" id="KW-0804">Transcription</keyword>
<name>A0A8J6DIZ8_GALPY</name>
<dbReference type="CDD" id="cd07765">
    <property type="entry name" value="KRAB_A-box"/>
    <property type="match status" value="1"/>
</dbReference>
<feature type="non-terminal residue" evidence="16">
    <location>
        <position position="1"/>
    </location>
</feature>
<dbReference type="Gene3D" id="3.30.160.60">
    <property type="entry name" value="Classic Zinc Finger"/>
    <property type="match status" value="7"/>
</dbReference>
<proteinExistence type="inferred from homology"/>
<feature type="region of interest" description="Disordered" evidence="13">
    <location>
        <begin position="1"/>
        <end position="199"/>
    </location>
</feature>
<dbReference type="GO" id="GO:0005634">
    <property type="term" value="C:nucleus"/>
    <property type="evidence" value="ECO:0007669"/>
    <property type="project" value="UniProtKB-SubCell"/>
</dbReference>
<dbReference type="GO" id="GO:0008270">
    <property type="term" value="F:zinc ion binding"/>
    <property type="evidence" value="ECO:0007669"/>
    <property type="project" value="UniProtKB-KW"/>
</dbReference>
<dbReference type="InterPro" id="IPR036236">
    <property type="entry name" value="Znf_C2H2_sf"/>
</dbReference>
<dbReference type="FunFam" id="3.30.160.60:FF:001803">
    <property type="entry name" value="Zinc finger protein 667"/>
    <property type="match status" value="2"/>
</dbReference>
<evidence type="ECO:0000256" key="2">
    <source>
        <dbReference type="ARBA" id="ARBA00004123"/>
    </source>
</evidence>
<feature type="domain" description="C2H2-type" evidence="14">
    <location>
        <begin position="479"/>
        <end position="506"/>
    </location>
</feature>
<dbReference type="EMBL" id="JAGFMF010011892">
    <property type="protein sequence ID" value="KAG8510159.1"/>
    <property type="molecule type" value="Genomic_DNA"/>
</dbReference>
<dbReference type="SMART" id="SM00355">
    <property type="entry name" value="ZnF_C2H2"/>
    <property type="match status" value="7"/>
</dbReference>
<keyword evidence="11" id="KW-0539">Nucleus</keyword>
<dbReference type="OrthoDB" id="8922241at2759"/>
<evidence type="ECO:0000259" key="14">
    <source>
        <dbReference type="PROSITE" id="PS50157"/>
    </source>
</evidence>
<keyword evidence="7" id="KW-0862">Zinc</keyword>
<evidence type="ECO:0000256" key="13">
    <source>
        <dbReference type="SAM" id="MobiDB-lite"/>
    </source>
</evidence>
<keyword evidence="4" id="KW-0479">Metal-binding</keyword>
<feature type="compositionally biased region" description="Basic and acidic residues" evidence="13">
    <location>
        <begin position="175"/>
        <end position="187"/>
    </location>
</feature>
<keyword evidence="6 12" id="KW-0863">Zinc-finger</keyword>
<keyword evidence="5" id="KW-0677">Repeat</keyword>
<comment type="similarity">
    <text evidence="3">Belongs to the krueppel C2H2-type zinc-finger protein family.</text>
</comment>
<dbReference type="PROSITE" id="PS50157">
    <property type="entry name" value="ZINC_FINGER_C2H2_2"/>
    <property type="match status" value="7"/>
</dbReference>
<feature type="domain" description="C2H2-type" evidence="14">
    <location>
        <begin position="329"/>
        <end position="356"/>
    </location>
</feature>
<feature type="domain" description="C2H2-type" evidence="14">
    <location>
        <begin position="535"/>
        <end position="562"/>
    </location>
</feature>
<feature type="domain" description="C2H2-type" evidence="14">
    <location>
        <begin position="356"/>
        <end position="383"/>
    </location>
</feature>
<protein>
    <submittedName>
        <fullName evidence="16">Zinc finger protein 667</fullName>
    </submittedName>
</protein>
<dbReference type="PANTHER" id="PTHR47772:SF15">
    <property type="entry name" value="REDUCED EXPRESSION 2-RELATED"/>
    <property type="match status" value="1"/>
</dbReference>
<dbReference type="GO" id="GO:0003677">
    <property type="term" value="F:DNA binding"/>
    <property type="evidence" value="ECO:0007669"/>
    <property type="project" value="UniProtKB-KW"/>
</dbReference>
<dbReference type="SUPFAM" id="SSF57667">
    <property type="entry name" value="beta-beta-alpha zinc fingers"/>
    <property type="match status" value="4"/>
</dbReference>
<feature type="domain" description="C2H2-type" evidence="14">
    <location>
        <begin position="507"/>
        <end position="534"/>
    </location>
</feature>
<reference evidence="16" key="1">
    <citation type="journal article" date="2021" name="Evol. Appl.">
        <title>The genome of the Pyrenean desman and the effects of bottlenecks and inbreeding on the genomic landscape of an endangered species.</title>
        <authorList>
            <person name="Escoda L."/>
            <person name="Castresana J."/>
        </authorList>
    </citation>
    <scope>NUCLEOTIDE SEQUENCE</scope>
    <source>
        <strain evidence="16">IBE-C5619</strain>
    </source>
</reference>
<dbReference type="FunFam" id="3.30.160.60:FF:000111">
    <property type="entry name" value="GLI family zinc finger 4"/>
    <property type="match status" value="1"/>
</dbReference>
<feature type="domain" description="C2H2-type" evidence="14">
    <location>
        <begin position="433"/>
        <end position="460"/>
    </location>
</feature>
<dbReference type="InterPro" id="IPR036051">
    <property type="entry name" value="KRAB_dom_sf"/>
</dbReference>
<organism evidence="16 17">
    <name type="scientific">Galemys pyrenaicus</name>
    <name type="common">Iberian desman</name>
    <name type="synonym">Pyrenean desman</name>
    <dbReference type="NCBI Taxonomy" id="202257"/>
    <lineage>
        <taxon>Eukaryota</taxon>
        <taxon>Metazoa</taxon>
        <taxon>Chordata</taxon>
        <taxon>Craniata</taxon>
        <taxon>Vertebrata</taxon>
        <taxon>Euteleostomi</taxon>
        <taxon>Mammalia</taxon>
        <taxon>Eutheria</taxon>
        <taxon>Laurasiatheria</taxon>
        <taxon>Eulipotyphla</taxon>
        <taxon>Talpidae</taxon>
        <taxon>Galemys</taxon>
    </lineage>
</organism>
<dbReference type="FunFam" id="3.30.160.60:FF:000100">
    <property type="entry name" value="Zinc finger 45-like"/>
    <property type="match status" value="1"/>
</dbReference>
<feature type="compositionally biased region" description="Gly residues" evidence="13">
    <location>
        <begin position="1"/>
        <end position="14"/>
    </location>
</feature>
<evidence type="ECO:0000259" key="15">
    <source>
        <dbReference type="PROSITE" id="PS50805"/>
    </source>
</evidence>
<evidence type="ECO:0000313" key="16">
    <source>
        <dbReference type="EMBL" id="KAG8510159.1"/>
    </source>
</evidence>
<dbReference type="InterPro" id="IPR001909">
    <property type="entry name" value="KRAB"/>
</dbReference>
<dbReference type="FunFam" id="3.30.160.60:FF:003095">
    <property type="match status" value="1"/>
</dbReference>
<keyword evidence="8" id="KW-0805">Transcription regulation</keyword>
<dbReference type="SMART" id="SM00349">
    <property type="entry name" value="KRAB"/>
    <property type="match status" value="1"/>
</dbReference>
<gene>
    <name evidence="16" type="ORF">J0S82_006398</name>
</gene>
<evidence type="ECO:0000256" key="5">
    <source>
        <dbReference type="ARBA" id="ARBA00022737"/>
    </source>
</evidence>
<dbReference type="InterPro" id="IPR013087">
    <property type="entry name" value="Znf_C2H2_type"/>
</dbReference>
<dbReference type="InterPro" id="IPR050636">
    <property type="entry name" value="C2H2-ZF_domain-containing"/>
</dbReference>
<evidence type="ECO:0000256" key="11">
    <source>
        <dbReference type="ARBA" id="ARBA00023242"/>
    </source>
</evidence>
<evidence type="ECO:0000256" key="6">
    <source>
        <dbReference type="ARBA" id="ARBA00022771"/>
    </source>
</evidence>
<dbReference type="GO" id="GO:0006355">
    <property type="term" value="P:regulation of DNA-templated transcription"/>
    <property type="evidence" value="ECO:0007669"/>
    <property type="project" value="InterPro"/>
</dbReference>
<feature type="compositionally biased region" description="Pro residues" evidence="13">
    <location>
        <begin position="85"/>
        <end position="94"/>
    </location>
</feature>
<dbReference type="PROSITE" id="PS50805">
    <property type="entry name" value="KRAB"/>
    <property type="match status" value="1"/>
</dbReference>
<dbReference type="AlphaFoldDB" id="A0A8J6DIZ8"/>
<evidence type="ECO:0000256" key="12">
    <source>
        <dbReference type="PROSITE-ProRule" id="PRU00042"/>
    </source>
</evidence>
<evidence type="ECO:0000256" key="9">
    <source>
        <dbReference type="ARBA" id="ARBA00023125"/>
    </source>
</evidence>
<dbReference type="Gene3D" id="6.10.140.140">
    <property type="match status" value="1"/>
</dbReference>
<evidence type="ECO:0000256" key="4">
    <source>
        <dbReference type="ARBA" id="ARBA00022723"/>
    </source>
</evidence>
<evidence type="ECO:0000256" key="8">
    <source>
        <dbReference type="ARBA" id="ARBA00023015"/>
    </source>
</evidence>
<feature type="domain" description="C2H2-type" evidence="14">
    <location>
        <begin position="405"/>
        <end position="432"/>
    </location>
</feature>
<evidence type="ECO:0000256" key="1">
    <source>
        <dbReference type="ARBA" id="ARBA00003767"/>
    </source>
</evidence>
<dbReference type="FunFam" id="3.30.160.60:FF:000295">
    <property type="entry name" value="zinc finger protein 19"/>
    <property type="match status" value="1"/>
</dbReference>
<comment type="function">
    <text evidence="1">May be involved in transcriptional regulation.</text>
</comment>